<accession>A0A0D3FUY3</accession>
<sequence length="86" mass="9323">MGKGDSPSNELLCFLCAAAGVAAGVSAYRRKRRRREEEERRRVEAAVEEMEGWEFEAMRANYLALMDDALAALSAAAAGAEPTAKT</sequence>
<dbReference type="Gramene" id="OBART04G09880.1">
    <property type="protein sequence ID" value="OBART04G09880.1"/>
    <property type="gene ID" value="OBART04G09880"/>
</dbReference>
<dbReference type="AlphaFoldDB" id="A0A0D3FUY3"/>
<evidence type="ECO:0000313" key="1">
    <source>
        <dbReference type="EnsemblPlants" id="OBART04G09880.1"/>
    </source>
</evidence>
<organism evidence="1">
    <name type="scientific">Oryza barthii</name>
    <dbReference type="NCBI Taxonomy" id="65489"/>
    <lineage>
        <taxon>Eukaryota</taxon>
        <taxon>Viridiplantae</taxon>
        <taxon>Streptophyta</taxon>
        <taxon>Embryophyta</taxon>
        <taxon>Tracheophyta</taxon>
        <taxon>Spermatophyta</taxon>
        <taxon>Magnoliopsida</taxon>
        <taxon>Liliopsida</taxon>
        <taxon>Poales</taxon>
        <taxon>Poaceae</taxon>
        <taxon>BOP clade</taxon>
        <taxon>Oryzoideae</taxon>
        <taxon>Oryzeae</taxon>
        <taxon>Oryzinae</taxon>
        <taxon>Oryza</taxon>
    </lineage>
</organism>
<dbReference type="HOGENOM" id="CLU_2577315_0_0_1"/>
<reference evidence="1" key="1">
    <citation type="journal article" date="2009" name="Rice">
        <title>De Novo Next Generation Sequencing of Plant Genomes.</title>
        <authorList>
            <person name="Rounsley S."/>
            <person name="Marri P.R."/>
            <person name="Yu Y."/>
            <person name="He R."/>
            <person name="Sisneros N."/>
            <person name="Goicoechea J.L."/>
            <person name="Lee S.J."/>
            <person name="Angelova A."/>
            <person name="Kudrna D."/>
            <person name="Luo M."/>
            <person name="Affourtit J."/>
            <person name="Desany B."/>
            <person name="Knight J."/>
            <person name="Niazi F."/>
            <person name="Egholm M."/>
            <person name="Wing R.A."/>
        </authorList>
    </citation>
    <scope>NUCLEOTIDE SEQUENCE [LARGE SCALE GENOMIC DNA]</scope>
    <source>
        <strain evidence="1">cv. IRGC 105608</strain>
    </source>
</reference>
<reference evidence="1" key="2">
    <citation type="submission" date="2015-03" db="UniProtKB">
        <authorList>
            <consortium name="EnsemblPlants"/>
        </authorList>
    </citation>
    <scope>IDENTIFICATION</scope>
</reference>
<proteinExistence type="predicted"/>
<name>A0A0D3FUY3_9ORYZ</name>
<protein>
    <submittedName>
        <fullName evidence="1">Uncharacterized protein</fullName>
    </submittedName>
</protein>
<dbReference type="Proteomes" id="UP000026960">
    <property type="component" value="Chromosome 4"/>
</dbReference>
<dbReference type="PaxDb" id="65489-OBART04G09880.1"/>
<evidence type="ECO:0000313" key="2">
    <source>
        <dbReference type="Proteomes" id="UP000026960"/>
    </source>
</evidence>
<dbReference type="EnsemblPlants" id="OBART04G09880.1">
    <property type="protein sequence ID" value="OBART04G09880.1"/>
    <property type="gene ID" value="OBART04G09880"/>
</dbReference>
<keyword evidence="2" id="KW-1185">Reference proteome</keyword>